<gene>
    <name evidence="1" type="ORF">IF651_17075</name>
</gene>
<name>A0A927J2T9_9MICO</name>
<dbReference type="Proteomes" id="UP000610846">
    <property type="component" value="Unassembled WGS sequence"/>
</dbReference>
<evidence type="ECO:0000313" key="2">
    <source>
        <dbReference type="Proteomes" id="UP000610846"/>
    </source>
</evidence>
<dbReference type="Gene3D" id="2.40.30.100">
    <property type="entry name" value="AF2212/PG0164-like"/>
    <property type="match status" value="1"/>
</dbReference>
<dbReference type="Pfam" id="PF08922">
    <property type="entry name" value="DUF1905"/>
    <property type="match status" value="1"/>
</dbReference>
<comment type="caution">
    <text evidence="1">The sequence shown here is derived from an EMBL/GenBank/DDBJ whole genome shotgun (WGS) entry which is preliminary data.</text>
</comment>
<dbReference type="SUPFAM" id="SSF141694">
    <property type="entry name" value="AF2212/PG0164-like"/>
    <property type="match status" value="1"/>
</dbReference>
<keyword evidence="2" id="KW-1185">Reference proteome</keyword>
<proteinExistence type="predicted"/>
<reference evidence="1" key="1">
    <citation type="journal article" date="2018" name="Curr. Microbiol.">
        <title>Cellulosimicrobium arenosum sp. nov., Isolated from Marine Sediment Sand.</title>
        <authorList>
            <person name="Oh M."/>
            <person name="Kim J.H."/>
            <person name="Yoon J.H."/>
            <person name="Schumann P."/>
            <person name="Kim W."/>
        </authorList>
    </citation>
    <scope>NUCLEOTIDE SEQUENCE</scope>
    <source>
        <strain evidence="1">KCTC 49039</strain>
    </source>
</reference>
<sequence>MARVGPGVGARFEFEAELWRWEARTDSWVFAALPEDVSDEIAELPLPPAGFGSVKVRVTIGGSCWSTSVFPDAGRKTYVLPVKAAVRSAEQVDVGDVVRIGVETLG</sequence>
<accession>A0A927J2T9</accession>
<dbReference type="AlphaFoldDB" id="A0A927J2T9"/>
<dbReference type="InterPro" id="IPR015018">
    <property type="entry name" value="DUF1905"/>
</dbReference>
<dbReference type="InterPro" id="IPR037079">
    <property type="entry name" value="AF2212/PG0164-like_sf"/>
</dbReference>
<reference evidence="1" key="2">
    <citation type="submission" date="2020-09" db="EMBL/GenBank/DDBJ databases">
        <authorList>
            <person name="Yu Y."/>
        </authorList>
    </citation>
    <scope>NUCLEOTIDE SEQUENCE</scope>
    <source>
        <strain evidence="1">KCTC 49039</strain>
    </source>
</reference>
<evidence type="ECO:0000313" key="1">
    <source>
        <dbReference type="EMBL" id="MBD8080757.1"/>
    </source>
</evidence>
<dbReference type="EMBL" id="JACYHB010000020">
    <property type="protein sequence ID" value="MBD8080757.1"/>
    <property type="molecule type" value="Genomic_DNA"/>
</dbReference>
<protein>
    <submittedName>
        <fullName evidence="1">DUF1905 domain-containing protein</fullName>
    </submittedName>
</protein>
<organism evidence="1 2">
    <name type="scientific">Cellulosimicrobium arenosum</name>
    <dbReference type="NCBI Taxonomy" id="2708133"/>
    <lineage>
        <taxon>Bacteria</taxon>
        <taxon>Bacillati</taxon>
        <taxon>Actinomycetota</taxon>
        <taxon>Actinomycetes</taxon>
        <taxon>Micrococcales</taxon>
        <taxon>Promicromonosporaceae</taxon>
        <taxon>Cellulosimicrobium</taxon>
    </lineage>
</organism>